<accession>A0A6I3S5A8</accession>
<dbReference type="CDD" id="cd18032">
    <property type="entry name" value="DEXHc_RE_I_III_res"/>
    <property type="match status" value="1"/>
</dbReference>
<dbReference type="GO" id="GO:0016787">
    <property type="term" value="F:hydrolase activity"/>
    <property type="evidence" value="ECO:0007669"/>
    <property type="project" value="InterPro"/>
</dbReference>
<sequence length="1003" mass="115131">MDQKLNIEDLQESLQTSFICKEHDSSEKYRSKFLINSGQASAGNIQKVICDILDELRVCESFDISVAFITKGGVSLLRQTLSELKEKGIKGRILTTDYNLFSEPSALKELADFQNIEVRMYRCQEGSGFHVKSFIFNHPSQCNVIVGSSNLTQNALTTNQEWNVKLVSTFEGEMVFLIKKEFEKLWGDPLSFPLEEVIEEYEQERKTLKGLQQKAKAYISSLPQKVELKPNKMQESFIKRLDEIYRSGQNRALLISATGTGKTYAAAFAVKHLMEQKRPEHHKQPIKKVLFVVHREQIAIQAKNSFARVIGSEHGQTYGLLSGNHKDKGCTFLFSTIQTLSLDRILKDFAPDAFDFIIIDEAHRSGANSYDKIMAHFRPEFWLGMTATPERTDDKDVFKKFNHQIAYEIRLKDALDYNLLCPFHYHGISDLKINDVEQKDVSNFAYLTSDERVKHVLQKAEEFKFSGERVKGLIFCSSVDEAKVLSQKLNQQNLRTTYLTGDSKPEARLAAVDRLAGADGPQALDYILTVDIFNEGVDIPEINQVIFLRPTQSPIIFTQQLGRGLRKAADKEYVVILDFIANYEKNYLIPVALSGDNSYDKDSMRKLVMLGTKVIPGASTVEFEKVVRDRVLESIDNARTNTVELLRTSYQAIKNKLGRIPRLVDFYPHNGIDAVKFFEKQWADYGSSYYGFLAKYEKDYKGKLSPLQAKMLSYLSERFGNGKRVAEALLIELLLKDRETNVVLFKGQLLKRYDIKAPDDLIKNIILNLSNQFNLTEGQKEKNKDIVFVEPIGTEDFRISDVFNLALNDETSSDFIAQLNDLIAFIYQRYNLRYSKRYRHMDLTLNEKYSYEDIPRLLNWSKYISAQNIGGYKYDKGTNTLPVLVNYNKEDDAIAYEDHFENEEYLIALSKTNRKVDSKDAEIIFRKQPEYKNTKILLFVRKNKNDSETKTFYFLGEMNAAGDPEPVAVPKRDGTGGKVSAFKVRYRLESNVRRDIYEYITES</sequence>
<dbReference type="RefSeq" id="WP_155165412.1">
    <property type="nucleotide sequence ID" value="NZ_JAXXAX010000069.1"/>
</dbReference>
<comment type="caution">
    <text evidence="1">The sequence shown here is derived from an EMBL/GenBank/DDBJ whole genome shotgun (WGS) entry which is preliminary data.</text>
</comment>
<dbReference type="SMART" id="SM00490">
    <property type="entry name" value="HELICc"/>
    <property type="match status" value="1"/>
</dbReference>
<dbReference type="SUPFAM" id="SSF56024">
    <property type="entry name" value="Phospholipase D/nuclease"/>
    <property type="match status" value="1"/>
</dbReference>
<gene>
    <name evidence="1" type="ORF">GMD42_04975</name>
</gene>
<dbReference type="InterPro" id="IPR025202">
    <property type="entry name" value="PLD-like_dom"/>
</dbReference>
<dbReference type="Pfam" id="PF04851">
    <property type="entry name" value="ResIII"/>
    <property type="match status" value="1"/>
</dbReference>
<organism evidence="1 2">
    <name type="scientific">Parasutterella excrementihominis</name>
    <dbReference type="NCBI Taxonomy" id="487175"/>
    <lineage>
        <taxon>Bacteria</taxon>
        <taxon>Pseudomonadati</taxon>
        <taxon>Pseudomonadota</taxon>
        <taxon>Betaproteobacteria</taxon>
        <taxon>Burkholderiales</taxon>
        <taxon>Sutterellaceae</taxon>
        <taxon>Parasutterella</taxon>
    </lineage>
</organism>
<dbReference type="PANTHER" id="PTHR47396:SF1">
    <property type="entry name" value="ATP-DEPENDENT HELICASE IRC3-RELATED"/>
    <property type="match status" value="1"/>
</dbReference>
<dbReference type="PANTHER" id="PTHR47396">
    <property type="entry name" value="TYPE I RESTRICTION ENZYME ECOKI R PROTEIN"/>
    <property type="match status" value="1"/>
</dbReference>
<reference evidence="1 2" key="1">
    <citation type="journal article" date="2019" name="Nat. Med.">
        <title>A library of human gut bacterial isolates paired with longitudinal multiomics data enables mechanistic microbiome research.</title>
        <authorList>
            <person name="Poyet M."/>
            <person name="Groussin M."/>
            <person name="Gibbons S.M."/>
            <person name="Avila-Pacheco J."/>
            <person name="Jiang X."/>
            <person name="Kearney S.M."/>
            <person name="Perrotta A.R."/>
            <person name="Berdy B."/>
            <person name="Zhao S."/>
            <person name="Lieberman T.D."/>
            <person name="Swanson P.K."/>
            <person name="Smith M."/>
            <person name="Roesemann S."/>
            <person name="Alexander J.E."/>
            <person name="Rich S.A."/>
            <person name="Livny J."/>
            <person name="Vlamakis H."/>
            <person name="Clish C."/>
            <person name="Bullock K."/>
            <person name="Deik A."/>
            <person name="Scott J."/>
            <person name="Pierce K.A."/>
            <person name="Xavier R.J."/>
            <person name="Alm E.J."/>
        </authorList>
    </citation>
    <scope>NUCLEOTIDE SEQUENCE [LARGE SCALE GENOMIC DNA]</scope>
    <source>
        <strain evidence="1 2">BIOML-A2</strain>
    </source>
</reference>
<dbReference type="SMART" id="SM00487">
    <property type="entry name" value="DEXDc"/>
    <property type="match status" value="1"/>
</dbReference>
<dbReference type="Pfam" id="PF11907">
    <property type="entry name" value="DUF3427"/>
    <property type="match status" value="1"/>
</dbReference>
<dbReference type="InterPro" id="IPR027417">
    <property type="entry name" value="P-loop_NTPase"/>
</dbReference>
<dbReference type="Pfam" id="PF13091">
    <property type="entry name" value="PLDc_2"/>
    <property type="match status" value="1"/>
</dbReference>
<dbReference type="Proteomes" id="UP000462362">
    <property type="component" value="Unassembled WGS sequence"/>
</dbReference>
<dbReference type="GO" id="GO:0005524">
    <property type="term" value="F:ATP binding"/>
    <property type="evidence" value="ECO:0007669"/>
    <property type="project" value="InterPro"/>
</dbReference>
<protein>
    <submittedName>
        <fullName evidence="1">DUF3427 domain-containing protein</fullName>
    </submittedName>
</protein>
<dbReference type="InterPro" id="IPR014001">
    <property type="entry name" value="Helicase_ATP-bd"/>
</dbReference>
<dbReference type="SUPFAM" id="SSF52540">
    <property type="entry name" value="P-loop containing nucleoside triphosphate hydrolases"/>
    <property type="match status" value="1"/>
</dbReference>
<dbReference type="InterPro" id="IPR050742">
    <property type="entry name" value="Helicase_Restrict-Modif_Enz"/>
</dbReference>
<dbReference type="GO" id="GO:0005829">
    <property type="term" value="C:cytosol"/>
    <property type="evidence" value="ECO:0007669"/>
    <property type="project" value="TreeGrafter"/>
</dbReference>
<dbReference type="PROSITE" id="PS51194">
    <property type="entry name" value="HELICASE_CTER"/>
    <property type="match status" value="1"/>
</dbReference>
<dbReference type="Gene3D" id="3.30.870.10">
    <property type="entry name" value="Endonuclease Chain A"/>
    <property type="match status" value="1"/>
</dbReference>
<dbReference type="AlphaFoldDB" id="A0A6I3S5A8"/>
<dbReference type="PROSITE" id="PS51192">
    <property type="entry name" value="HELICASE_ATP_BIND_1"/>
    <property type="match status" value="1"/>
</dbReference>
<dbReference type="CDD" id="cd09204">
    <property type="entry name" value="PLDc_N_DEXD_b2"/>
    <property type="match status" value="1"/>
</dbReference>
<dbReference type="InterPro" id="IPR021835">
    <property type="entry name" value="DUF3427"/>
</dbReference>
<dbReference type="Gene3D" id="3.40.50.300">
    <property type="entry name" value="P-loop containing nucleotide triphosphate hydrolases"/>
    <property type="match status" value="2"/>
</dbReference>
<name>A0A6I3S5A8_9BURK</name>
<dbReference type="Pfam" id="PF00271">
    <property type="entry name" value="Helicase_C"/>
    <property type="match status" value="1"/>
</dbReference>
<evidence type="ECO:0000313" key="1">
    <source>
        <dbReference type="EMBL" id="MTU42981.1"/>
    </source>
</evidence>
<dbReference type="InterPro" id="IPR006935">
    <property type="entry name" value="Helicase/UvrB_N"/>
</dbReference>
<dbReference type="EMBL" id="WNCL01000011">
    <property type="protein sequence ID" value="MTU42981.1"/>
    <property type="molecule type" value="Genomic_DNA"/>
</dbReference>
<dbReference type="InterPro" id="IPR001650">
    <property type="entry name" value="Helicase_C-like"/>
</dbReference>
<evidence type="ECO:0000313" key="2">
    <source>
        <dbReference type="Proteomes" id="UP000462362"/>
    </source>
</evidence>
<proteinExistence type="predicted"/>
<dbReference type="Pfam" id="PF26350">
    <property type="entry name" value="DUF8090"/>
    <property type="match status" value="1"/>
</dbReference>
<dbReference type="CDD" id="cd18799">
    <property type="entry name" value="SF2_C_EcoAI-like"/>
    <property type="match status" value="1"/>
</dbReference>
<dbReference type="GO" id="GO:0003677">
    <property type="term" value="F:DNA binding"/>
    <property type="evidence" value="ECO:0007669"/>
    <property type="project" value="InterPro"/>
</dbReference>
<dbReference type="InterPro" id="IPR058403">
    <property type="entry name" value="DUF8090"/>
</dbReference>